<name>A0AAD7NGW4_9AGAR</name>
<organism evidence="2 3">
    <name type="scientific">Mycena maculata</name>
    <dbReference type="NCBI Taxonomy" id="230809"/>
    <lineage>
        <taxon>Eukaryota</taxon>
        <taxon>Fungi</taxon>
        <taxon>Dikarya</taxon>
        <taxon>Basidiomycota</taxon>
        <taxon>Agaricomycotina</taxon>
        <taxon>Agaricomycetes</taxon>
        <taxon>Agaricomycetidae</taxon>
        <taxon>Agaricales</taxon>
        <taxon>Marasmiineae</taxon>
        <taxon>Mycenaceae</taxon>
        <taxon>Mycena</taxon>
    </lineage>
</organism>
<dbReference type="AlphaFoldDB" id="A0AAD7NGW4"/>
<feature type="compositionally biased region" description="Basic and acidic residues" evidence="1">
    <location>
        <begin position="84"/>
        <end position="95"/>
    </location>
</feature>
<gene>
    <name evidence="2" type="ORF">DFH07DRAFT_817107</name>
</gene>
<evidence type="ECO:0000313" key="2">
    <source>
        <dbReference type="EMBL" id="KAJ7759763.1"/>
    </source>
</evidence>
<keyword evidence="3" id="KW-1185">Reference proteome</keyword>
<protein>
    <submittedName>
        <fullName evidence="2">Uncharacterized protein</fullName>
    </submittedName>
</protein>
<sequence length="224" mass="24941">MASKSDPTRILKRLRTEDNLESKENRAEEKAKVDTKKGSSKKRSLQTNSQRDAAPQVGQRKSSNHSVTRAGSVESLRVYPNPAMEERHMDTSYSNRENELAERVLANRIREHSSAQTAGRSLAEKVGLDTGAGEEVRLLQLLLSSQAEMKKERDAEIAWLTALLHKVEKQARADGAKIAELEAENAVLKEWKAGAEIRMESLGRERSSLVAAARSDKIRKQLGI</sequence>
<proteinExistence type="predicted"/>
<feature type="compositionally biased region" description="Polar residues" evidence="1">
    <location>
        <begin position="59"/>
        <end position="69"/>
    </location>
</feature>
<accession>A0AAD7NGW4</accession>
<evidence type="ECO:0000256" key="1">
    <source>
        <dbReference type="SAM" id="MobiDB-lite"/>
    </source>
</evidence>
<comment type="caution">
    <text evidence="2">The sequence shown here is derived from an EMBL/GenBank/DDBJ whole genome shotgun (WGS) entry which is preliminary data.</text>
</comment>
<dbReference type="EMBL" id="JARJLG010000051">
    <property type="protein sequence ID" value="KAJ7759763.1"/>
    <property type="molecule type" value="Genomic_DNA"/>
</dbReference>
<dbReference type="Proteomes" id="UP001215280">
    <property type="component" value="Unassembled WGS sequence"/>
</dbReference>
<feature type="region of interest" description="Disordered" evidence="1">
    <location>
        <begin position="1"/>
        <end position="95"/>
    </location>
</feature>
<reference evidence="2" key="1">
    <citation type="submission" date="2023-03" db="EMBL/GenBank/DDBJ databases">
        <title>Massive genome expansion in bonnet fungi (Mycena s.s.) driven by repeated elements and novel gene families across ecological guilds.</title>
        <authorList>
            <consortium name="Lawrence Berkeley National Laboratory"/>
            <person name="Harder C.B."/>
            <person name="Miyauchi S."/>
            <person name="Viragh M."/>
            <person name="Kuo A."/>
            <person name="Thoen E."/>
            <person name="Andreopoulos B."/>
            <person name="Lu D."/>
            <person name="Skrede I."/>
            <person name="Drula E."/>
            <person name="Henrissat B."/>
            <person name="Morin E."/>
            <person name="Kohler A."/>
            <person name="Barry K."/>
            <person name="LaButti K."/>
            <person name="Morin E."/>
            <person name="Salamov A."/>
            <person name="Lipzen A."/>
            <person name="Mereny Z."/>
            <person name="Hegedus B."/>
            <person name="Baldrian P."/>
            <person name="Stursova M."/>
            <person name="Weitz H."/>
            <person name="Taylor A."/>
            <person name="Grigoriev I.V."/>
            <person name="Nagy L.G."/>
            <person name="Martin F."/>
            <person name="Kauserud H."/>
        </authorList>
    </citation>
    <scope>NUCLEOTIDE SEQUENCE</scope>
    <source>
        <strain evidence="2">CBHHK188m</strain>
    </source>
</reference>
<evidence type="ECO:0000313" key="3">
    <source>
        <dbReference type="Proteomes" id="UP001215280"/>
    </source>
</evidence>
<feature type="compositionally biased region" description="Basic and acidic residues" evidence="1">
    <location>
        <begin position="1"/>
        <end position="37"/>
    </location>
</feature>